<evidence type="ECO:0000259" key="1">
    <source>
        <dbReference type="PROSITE" id="PS50164"/>
    </source>
</evidence>
<reference evidence="2" key="1">
    <citation type="submission" date="2010-02" db="EMBL/GenBank/DDBJ databases">
        <title>Sequencing and annotation of the Blastocystis hominis genome.</title>
        <authorList>
            <person name="Wincker P."/>
        </authorList>
    </citation>
    <scope>NUCLEOTIDE SEQUENCE</scope>
    <source>
        <strain evidence="2">Singapore isolate B</strain>
    </source>
</reference>
<dbReference type="Proteomes" id="UP000008312">
    <property type="component" value="Unassembled WGS sequence"/>
</dbReference>
<dbReference type="PANTHER" id="PTHR20208">
    <property type="entry name" value="STRUCTURE-SPECIFIC ENDONUCLEASE SUBUNIT SLX1"/>
    <property type="match status" value="1"/>
</dbReference>
<name>D8M1T4_BLAHO</name>
<dbReference type="GeneID" id="24919305"/>
<dbReference type="GO" id="GO:0017108">
    <property type="term" value="F:5'-flap endonuclease activity"/>
    <property type="evidence" value="ECO:0007669"/>
    <property type="project" value="TreeGrafter"/>
</dbReference>
<dbReference type="CDD" id="cd10455">
    <property type="entry name" value="GIY-YIG_SLX1"/>
    <property type="match status" value="1"/>
</dbReference>
<evidence type="ECO:0000313" key="2">
    <source>
        <dbReference type="EMBL" id="CBK22023.2"/>
    </source>
</evidence>
<dbReference type="InterPro" id="IPR050381">
    <property type="entry name" value="SLX1_endonuclease"/>
</dbReference>
<protein>
    <recommendedName>
        <fullName evidence="1">GIY-YIG domain-containing protein</fullName>
    </recommendedName>
</protein>
<dbReference type="AlphaFoldDB" id="D8M1T4"/>
<dbReference type="PROSITE" id="PS50164">
    <property type="entry name" value="GIY_YIG"/>
    <property type="match status" value="1"/>
</dbReference>
<dbReference type="GO" id="GO:0008821">
    <property type="term" value="F:crossover junction DNA endonuclease activity"/>
    <property type="evidence" value="ECO:0007669"/>
    <property type="project" value="TreeGrafter"/>
</dbReference>
<gene>
    <name evidence="2" type="ORF">GSBLH_T00002098001</name>
</gene>
<dbReference type="InterPro" id="IPR035901">
    <property type="entry name" value="GIY-YIG_endonuc_sf"/>
</dbReference>
<sequence>MPHYCYLLRSLNEKYRNSTYIGYTVNPKRRIRQHNREIKNGAFKTHRAMPWEMICVVCGFPDKREGLRFEWAWQHPVHSKICREFISATLERRRKYISKLEIALRMVSVYFFYDLVISFPLE</sequence>
<dbReference type="RefSeq" id="XP_012896071.1">
    <property type="nucleotide sequence ID" value="XM_013040617.1"/>
</dbReference>
<dbReference type="SUPFAM" id="SSF82771">
    <property type="entry name" value="GIY-YIG endonuclease"/>
    <property type="match status" value="1"/>
</dbReference>
<dbReference type="OrthoDB" id="24645at2759"/>
<accession>D8M1T4</accession>
<dbReference type="Pfam" id="PF01541">
    <property type="entry name" value="GIY-YIG"/>
    <property type="match status" value="1"/>
</dbReference>
<organism evidence="2">
    <name type="scientific">Blastocystis hominis</name>
    <dbReference type="NCBI Taxonomy" id="12968"/>
    <lineage>
        <taxon>Eukaryota</taxon>
        <taxon>Sar</taxon>
        <taxon>Stramenopiles</taxon>
        <taxon>Bigyra</taxon>
        <taxon>Opalozoa</taxon>
        <taxon>Opalinata</taxon>
        <taxon>Blastocystidae</taxon>
        <taxon>Blastocystis</taxon>
    </lineage>
</organism>
<dbReference type="GO" id="GO:0033557">
    <property type="term" value="C:Slx1-Slx4 complex"/>
    <property type="evidence" value="ECO:0007669"/>
    <property type="project" value="TreeGrafter"/>
</dbReference>
<keyword evidence="3" id="KW-1185">Reference proteome</keyword>
<proteinExistence type="predicted"/>
<dbReference type="PANTHER" id="PTHR20208:SF10">
    <property type="entry name" value="STRUCTURE-SPECIFIC ENDONUCLEASE SUBUNIT SLX1"/>
    <property type="match status" value="1"/>
</dbReference>
<feature type="domain" description="GIY-YIG" evidence="1">
    <location>
        <begin position="1"/>
        <end position="84"/>
    </location>
</feature>
<dbReference type="EMBL" id="FN668646">
    <property type="protein sequence ID" value="CBK22023.2"/>
    <property type="molecule type" value="Genomic_DNA"/>
</dbReference>
<dbReference type="Gene3D" id="3.40.1440.10">
    <property type="entry name" value="GIY-YIG endonuclease"/>
    <property type="match status" value="1"/>
</dbReference>
<dbReference type="InParanoid" id="D8M1T4"/>
<dbReference type="InterPro" id="IPR000305">
    <property type="entry name" value="GIY-YIG_endonuc"/>
</dbReference>
<evidence type="ECO:0000313" key="3">
    <source>
        <dbReference type="Proteomes" id="UP000008312"/>
    </source>
</evidence>
<dbReference type="GO" id="GO:0000724">
    <property type="term" value="P:double-strand break repair via homologous recombination"/>
    <property type="evidence" value="ECO:0007669"/>
    <property type="project" value="TreeGrafter"/>
</dbReference>